<keyword evidence="5" id="KW-1133">Transmembrane helix</keyword>
<reference evidence="9" key="1">
    <citation type="journal article" date="2015" name="Genome">
        <title>Whole Genome Sequence of the Non-Microcystin-Producing Microcystis aeruginosa Strain NIES-44.</title>
        <authorList>
            <person name="Okano K."/>
            <person name="Miyata N."/>
            <person name="Ozaki Y."/>
        </authorList>
    </citation>
    <scope>NUCLEOTIDE SEQUENCE [LARGE SCALE GENOMIC DNA]</scope>
    <source>
        <strain evidence="9">NIES-44</strain>
    </source>
</reference>
<evidence type="ECO:0000256" key="3">
    <source>
        <dbReference type="ARBA" id="ARBA00023136"/>
    </source>
</evidence>
<evidence type="ECO:0000256" key="5">
    <source>
        <dbReference type="SAM" id="Phobius"/>
    </source>
</evidence>
<evidence type="ECO:0000259" key="6">
    <source>
        <dbReference type="Pfam" id="PF00905"/>
    </source>
</evidence>
<dbReference type="RefSeq" id="WP_045356488.1">
    <property type="nucleotide sequence ID" value="NZ_BBPA01000003.1"/>
</dbReference>
<evidence type="ECO:0000313" key="8">
    <source>
        <dbReference type="EMBL" id="GAL91457.1"/>
    </source>
</evidence>
<dbReference type="InterPro" id="IPR036138">
    <property type="entry name" value="PBP_dimer_sf"/>
</dbReference>
<evidence type="ECO:0000259" key="7">
    <source>
        <dbReference type="Pfam" id="PF03717"/>
    </source>
</evidence>
<gene>
    <name evidence="8" type="ORF">N44_01465</name>
</gene>
<comment type="similarity">
    <text evidence="2">Belongs to the transpeptidase family.</text>
</comment>
<evidence type="ECO:0000313" key="9">
    <source>
        <dbReference type="Proteomes" id="UP000030321"/>
    </source>
</evidence>
<evidence type="ECO:0000256" key="4">
    <source>
        <dbReference type="SAM" id="MobiDB-lite"/>
    </source>
</evidence>
<dbReference type="SUPFAM" id="SSF56601">
    <property type="entry name" value="beta-lactamase/transpeptidase-like"/>
    <property type="match status" value="1"/>
</dbReference>
<feature type="transmembrane region" description="Helical" evidence="5">
    <location>
        <begin position="47"/>
        <end position="66"/>
    </location>
</feature>
<dbReference type="InterPro" id="IPR050515">
    <property type="entry name" value="Beta-lactam/transpept"/>
</dbReference>
<dbReference type="SUPFAM" id="SSF56519">
    <property type="entry name" value="Penicillin binding protein dimerisation domain"/>
    <property type="match status" value="1"/>
</dbReference>
<feature type="region of interest" description="Disordered" evidence="4">
    <location>
        <begin position="1"/>
        <end position="22"/>
    </location>
</feature>
<dbReference type="InterPro" id="IPR001460">
    <property type="entry name" value="PCN-bd_Tpept"/>
</dbReference>
<dbReference type="Pfam" id="PF00905">
    <property type="entry name" value="Transpeptidase"/>
    <property type="match status" value="1"/>
</dbReference>
<accession>A0A0A1VP06</accession>
<evidence type="ECO:0000256" key="1">
    <source>
        <dbReference type="ARBA" id="ARBA00004370"/>
    </source>
</evidence>
<dbReference type="InterPro" id="IPR012338">
    <property type="entry name" value="Beta-lactam/transpept-like"/>
</dbReference>
<dbReference type="Pfam" id="PF03717">
    <property type="entry name" value="PBP_dimer"/>
    <property type="match status" value="1"/>
</dbReference>
<dbReference type="GO" id="GO:0016757">
    <property type="term" value="F:glycosyltransferase activity"/>
    <property type="evidence" value="ECO:0007669"/>
    <property type="project" value="UniProtKB-KW"/>
</dbReference>
<dbReference type="GO" id="GO:0005886">
    <property type="term" value="C:plasma membrane"/>
    <property type="evidence" value="ECO:0007669"/>
    <property type="project" value="TreeGrafter"/>
</dbReference>
<dbReference type="PANTHER" id="PTHR30627:SF1">
    <property type="entry name" value="PEPTIDOGLYCAN D,D-TRANSPEPTIDASE FTSI"/>
    <property type="match status" value="1"/>
</dbReference>
<dbReference type="EC" id="2.4.1.129" evidence="8"/>
<dbReference type="PANTHER" id="PTHR30627">
    <property type="entry name" value="PEPTIDOGLYCAN D,D-TRANSPEPTIDASE"/>
    <property type="match status" value="1"/>
</dbReference>
<comment type="subcellular location">
    <subcellularLocation>
        <location evidence="1">Membrane</location>
    </subcellularLocation>
</comment>
<dbReference type="GO" id="GO:0071555">
    <property type="term" value="P:cell wall organization"/>
    <property type="evidence" value="ECO:0007669"/>
    <property type="project" value="TreeGrafter"/>
</dbReference>
<comment type="caution">
    <text evidence="8">The sequence shown here is derived from an EMBL/GenBank/DDBJ whole genome shotgun (WGS) entry which is preliminary data.</text>
</comment>
<keyword evidence="5" id="KW-0812">Transmembrane</keyword>
<dbReference type="Proteomes" id="UP000030321">
    <property type="component" value="Unassembled WGS sequence"/>
</dbReference>
<dbReference type="GO" id="GO:0008658">
    <property type="term" value="F:penicillin binding"/>
    <property type="evidence" value="ECO:0007669"/>
    <property type="project" value="InterPro"/>
</dbReference>
<keyword evidence="8" id="KW-0808">Transferase</keyword>
<protein>
    <submittedName>
        <fullName evidence="8">Cell division protein FtsI [peptidoglycan synthetase]</fullName>
        <ecNumber evidence="8">2.4.1.129</ecNumber>
    </submittedName>
</protein>
<dbReference type="Gene3D" id="3.90.1310.10">
    <property type="entry name" value="Penicillin-binding protein 2a (Domain 2)"/>
    <property type="match status" value="1"/>
</dbReference>
<organism evidence="8 9">
    <name type="scientific">Microcystis aeruginosa NIES-44</name>
    <dbReference type="NCBI Taxonomy" id="449439"/>
    <lineage>
        <taxon>Bacteria</taxon>
        <taxon>Bacillati</taxon>
        <taxon>Cyanobacteriota</taxon>
        <taxon>Cyanophyceae</taxon>
        <taxon>Oscillatoriophycideae</taxon>
        <taxon>Chroococcales</taxon>
        <taxon>Microcystaceae</taxon>
        <taxon>Microcystis</taxon>
    </lineage>
</organism>
<dbReference type="Gene3D" id="3.40.710.10">
    <property type="entry name" value="DD-peptidase/beta-lactamase superfamily"/>
    <property type="match status" value="1"/>
</dbReference>
<sequence length="617" mass="67583">MTDTKRPRFRGKETRSPSGRIRDRKSYLTAKKRQKQLKNLPVSNGRLVAVWLVLVMGILGLAWRLYQLQIVQAQELQKRARQQQTTSIRPYIPRRAIVDSNGNVLATDRLIYTLYVHPKLFAIPPAEVADKLAPLLNIPTNQLIQKFKEKETGIRLANQLTESVARGLKQLSLDGVELEEKYARYYPQDDVAADVIGYVDKEHRGQAGLERGSSQLLERSPFSVNTRRMGDGRILPIFVPHGIFQFDELQLEVTLDLKLQRAARTALREQLKKFNAKRGAVIVMDSLDGSLLALVCEPTFNPNEYYKANVALFKNWAVADQYEPGSTFKPIIIALAMKAGAIKASTLVNDPGAIKVGPWTIKNASKQGYGALDMARVLQTSSNVAMVQIAQKMGRVDFYKSLLGLDINQKVGVDLPGEVSGYLKPEQQFLDNAIESATASFGQGLSLTPLKLVQLHGALANGGTLVTPHVIKGLADDRGRLHWQPDYPNKKVFSPTVARQVVEMMETVVSKGTGVAAQIPGYRIGGKTGTAQKASPTGGYLPNAKITSFVAILPIESPRYVVLVVVDEPKGANTFGSTVAAPVAKTVMNTLISLKGIPPTSKVAPAASATNKPPRHD</sequence>
<keyword evidence="8" id="KW-0132">Cell division</keyword>
<keyword evidence="8" id="KW-0328">Glycosyltransferase</keyword>
<keyword evidence="8" id="KW-0131">Cell cycle</keyword>
<name>A0A0A1VP06_MICAE</name>
<dbReference type="AlphaFoldDB" id="A0A0A1VP06"/>
<evidence type="ECO:0000256" key="2">
    <source>
        <dbReference type="ARBA" id="ARBA00007171"/>
    </source>
</evidence>
<feature type="domain" description="Penicillin-binding protein dimerisation" evidence="7">
    <location>
        <begin position="93"/>
        <end position="204"/>
    </location>
</feature>
<dbReference type="GO" id="GO:0051301">
    <property type="term" value="P:cell division"/>
    <property type="evidence" value="ECO:0007669"/>
    <property type="project" value="UniProtKB-KW"/>
</dbReference>
<dbReference type="Gene3D" id="3.30.450.330">
    <property type="match status" value="1"/>
</dbReference>
<feature type="domain" description="Penicillin-binding protein transpeptidase" evidence="6">
    <location>
        <begin position="279"/>
        <end position="588"/>
    </location>
</feature>
<proteinExistence type="inferred from homology"/>
<keyword evidence="3 5" id="KW-0472">Membrane</keyword>
<dbReference type="InterPro" id="IPR005311">
    <property type="entry name" value="PBP_dimer"/>
</dbReference>
<dbReference type="EMBL" id="BBPA01000003">
    <property type="protein sequence ID" value="GAL91457.1"/>
    <property type="molecule type" value="Genomic_DNA"/>
</dbReference>